<sequence>MPIYLDPSRKQVSATIALQSDGKTLRPGYREVAADGERIAFSIHAADNALASASVFMTDSAGADPVQAAVDRQHAAHDTKFAFLGDRAPEFDRARAEFLARSQDVNREVRDAIRDGRYEPLPAGNRSAREPGPQQTSDAMPDPSAVRDAVRNARYA</sequence>
<organism evidence="2 3">
    <name type="scientific">Novosphingobium marinum</name>
    <dbReference type="NCBI Taxonomy" id="1514948"/>
    <lineage>
        <taxon>Bacteria</taxon>
        <taxon>Pseudomonadati</taxon>
        <taxon>Pseudomonadota</taxon>
        <taxon>Alphaproteobacteria</taxon>
        <taxon>Sphingomonadales</taxon>
        <taxon>Sphingomonadaceae</taxon>
        <taxon>Novosphingobium</taxon>
    </lineage>
</organism>
<dbReference type="RefSeq" id="WP_179406436.1">
    <property type="nucleotide sequence ID" value="NZ_BMGF01000001.1"/>
</dbReference>
<evidence type="ECO:0000313" key="3">
    <source>
        <dbReference type="Proteomes" id="UP000522081"/>
    </source>
</evidence>
<gene>
    <name evidence="2" type="ORF">FHS75_000838</name>
</gene>
<dbReference type="Proteomes" id="UP000522081">
    <property type="component" value="Unassembled WGS sequence"/>
</dbReference>
<proteinExistence type="predicted"/>
<evidence type="ECO:0000313" key="2">
    <source>
        <dbReference type="EMBL" id="NYH94533.1"/>
    </source>
</evidence>
<reference evidence="2 3" key="1">
    <citation type="submission" date="2020-07" db="EMBL/GenBank/DDBJ databases">
        <title>Genomic Encyclopedia of Type Strains, Phase IV (KMG-IV): sequencing the most valuable type-strain genomes for metagenomic binning, comparative biology and taxonomic classification.</title>
        <authorList>
            <person name="Goeker M."/>
        </authorList>
    </citation>
    <scope>NUCLEOTIDE SEQUENCE [LARGE SCALE GENOMIC DNA]</scope>
    <source>
        <strain evidence="2 3">DSM 29043</strain>
    </source>
</reference>
<accession>A0A7Z0BTW5</accession>
<evidence type="ECO:0000256" key="1">
    <source>
        <dbReference type="SAM" id="MobiDB-lite"/>
    </source>
</evidence>
<keyword evidence="3" id="KW-1185">Reference proteome</keyword>
<feature type="compositionally biased region" description="Basic and acidic residues" evidence="1">
    <location>
        <begin position="105"/>
        <end position="118"/>
    </location>
</feature>
<protein>
    <submittedName>
        <fullName evidence="2">Uncharacterized protein</fullName>
    </submittedName>
</protein>
<dbReference type="AlphaFoldDB" id="A0A7Z0BTW5"/>
<dbReference type="EMBL" id="JACBZF010000001">
    <property type="protein sequence ID" value="NYH94533.1"/>
    <property type="molecule type" value="Genomic_DNA"/>
</dbReference>
<feature type="region of interest" description="Disordered" evidence="1">
    <location>
        <begin position="105"/>
        <end position="156"/>
    </location>
</feature>
<name>A0A7Z0BTW5_9SPHN</name>
<comment type="caution">
    <text evidence="2">The sequence shown here is derived from an EMBL/GenBank/DDBJ whole genome shotgun (WGS) entry which is preliminary data.</text>
</comment>